<dbReference type="EC" id="5.6.2.3" evidence="15"/>
<dbReference type="SMART" id="SM00491">
    <property type="entry name" value="HELICc2"/>
    <property type="match status" value="1"/>
</dbReference>
<reference evidence="18" key="1">
    <citation type="journal article" date="2017" name="Nature">
        <title>Asgard archaea illuminate the origin of eukaryotic cellular complexity.</title>
        <authorList>
            <person name="Zaremba-Niedzwiedzka K."/>
            <person name="Caceres E.F."/>
            <person name="Saw J.H."/>
            <person name="Backstrom D."/>
            <person name="Juzokaite L."/>
            <person name="Vancaester E."/>
            <person name="Seitz K.W."/>
            <person name="Anantharaman K."/>
            <person name="Starnawski P."/>
            <person name="Kjeldsen K.U."/>
            <person name="Scott M.B."/>
            <person name="Nunoura T."/>
            <person name="Banfield J.F."/>
            <person name="Schramm A."/>
            <person name="Baker B.J."/>
            <person name="Spang A."/>
            <person name="Ettema T.J.G."/>
        </authorList>
    </citation>
    <scope>NUCLEOTIDE SEQUENCE</scope>
    <source>
        <strain evidence="18">LCB_4</strain>
    </source>
</reference>
<dbReference type="InterPro" id="IPR010614">
    <property type="entry name" value="RAD3-like_helicase_DEAD"/>
</dbReference>
<reference evidence="18" key="2">
    <citation type="journal article" date="2022" name="Nat. Microbiol.">
        <title>A closed Candidatus Odinarchaeum chromosome exposes Asgard archaeal viruses.</title>
        <authorList>
            <person name="Tamarit D."/>
            <person name="Caceres E.F."/>
            <person name="Krupovic M."/>
            <person name="Nijland R."/>
            <person name="Eme L."/>
            <person name="Robinson N.P."/>
            <person name="Ettema T.J.G."/>
        </authorList>
    </citation>
    <scope>NUCLEOTIDE SEQUENCE</scope>
    <source>
        <strain evidence="18">LCB_4</strain>
    </source>
</reference>
<dbReference type="Gene3D" id="3.40.50.300">
    <property type="entry name" value="P-loop containing nucleotide triphosphate hydrolases"/>
    <property type="match status" value="2"/>
</dbReference>
<dbReference type="GO" id="GO:0043139">
    <property type="term" value="F:5'-3' DNA helicase activity"/>
    <property type="evidence" value="ECO:0007669"/>
    <property type="project" value="UniProtKB-EC"/>
</dbReference>
<dbReference type="Pfam" id="PF06733">
    <property type="entry name" value="DEAD_2"/>
    <property type="match status" value="1"/>
</dbReference>
<evidence type="ECO:0000256" key="7">
    <source>
        <dbReference type="ARBA" id="ARBA00022801"/>
    </source>
</evidence>
<comment type="similarity">
    <text evidence="2">Belongs to the helicase family. RAD3/XPD subfamily.</text>
</comment>
<gene>
    <name evidence="18" type="ORF">OdinLCB4_003865</name>
</gene>
<dbReference type="GO" id="GO:0016818">
    <property type="term" value="F:hydrolase activity, acting on acid anhydrides, in phosphorus-containing anhydrides"/>
    <property type="evidence" value="ECO:0007669"/>
    <property type="project" value="InterPro"/>
</dbReference>
<proteinExistence type="inferred from homology"/>
<accession>A0AAF0D3I2</accession>
<dbReference type="SUPFAM" id="SSF52540">
    <property type="entry name" value="P-loop containing nucleoside triphosphate hydrolases"/>
    <property type="match status" value="1"/>
</dbReference>
<evidence type="ECO:0000256" key="14">
    <source>
        <dbReference type="ARBA" id="ARBA00023235"/>
    </source>
</evidence>
<keyword evidence="4" id="KW-0479">Metal-binding</keyword>
<dbReference type="SMART" id="SM00488">
    <property type="entry name" value="DEXDc2"/>
    <property type="match status" value="1"/>
</dbReference>
<dbReference type="InterPro" id="IPR045028">
    <property type="entry name" value="DinG/Rad3-like"/>
</dbReference>
<dbReference type="Pfam" id="PF13307">
    <property type="entry name" value="Helicase_C_2"/>
    <property type="match status" value="1"/>
</dbReference>
<keyword evidence="11" id="KW-0411">Iron-sulfur</keyword>
<name>A0AAF0D3I2_ODILC</name>
<protein>
    <recommendedName>
        <fullName evidence="15">DNA 5'-3' helicase</fullName>
        <ecNumber evidence="15">5.6.2.3</ecNumber>
    </recommendedName>
</protein>
<evidence type="ECO:0000256" key="2">
    <source>
        <dbReference type="ARBA" id="ARBA00009146"/>
    </source>
</evidence>
<keyword evidence="9" id="KW-0067">ATP-binding</keyword>
<dbReference type="InterPro" id="IPR042493">
    <property type="entry name" value="XPD_DNA_FeS"/>
</dbReference>
<dbReference type="GO" id="GO:0005524">
    <property type="term" value="F:ATP binding"/>
    <property type="evidence" value="ECO:0007669"/>
    <property type="project" value="UniProtKB-KW"/>
</dbReference>
<dbReference type="EMBL" id="CP091871">
    <property type="protein sequence ID" value="WEU41040.1"/>
    <property type="molecule type" value="Genomic_DNA"/>
</dbReference>
<evidence type="ECO:0000256" key="5">
    <source>
        <dbReference type="ARBA" id="ARBA00022741"/>
    </source>
</evidence>
<evidence type="ECO:0000256" key="8">
    <source>
        <dbReference type="ARBA" id="ARBA00022806"/>
    </source>
</evidence>
<keyword evidence="6" id="KW-0227">DNA damage</keyword>
<dbReference type="Gene3D" id="1.10.275.40">
    <property type="match status" value="1"/>
</dbReference>
<dbReference type="GO" id="GO:0051539">
    <property type="term" value="F:4 iron, 4 sulfur cluster binding"/>
    <property type="evidence" value="ECO:0007669"/>
    <property type="project" value="UniProtKB-KW"/>
</dbReference>
<dbReference type="GO" id="GO:0006281">
    <property type="term" value="P:DNA repair"/>
    <property type="evidence" value="ECO:0007669"/>
    <property type="project" value="UniProtKB-KW"/>
</dbReference>
<sequence length="645" mass="73377">MINPREIFPYETIREGQLELIEITRDIAFKGGHAVIEGCNGLGKTIGLLTGVLSTVLNSDHPVVYLARTHKQIDRVMSELKLIAKKREVKGISLRGRVEMCFNQFVRKYCSDPNSAMNVCKELQKLGKCSYYNNLVERARLFERLEDFALSNPLTNEELMNICRRQEICPYEFVKKIMPEATVIAANYMYLFHPNIRELFLTHLKRKLSELIVILDEAHNLPEIALNIASDAISKNSIKSAISEAEKYRLNEIKAFCKRFLKIYEEIEPLIGGEEEILVPKYTVEEGLQRGGEYSDLIGFLEDMHEKGEMIQRLMISEGKLPHSYIHRLAEFTIYWMDTAGKREYCHVVRKYLTGEGGSYTRIEIVALDPRKITRNIYSQCYASISVSGTIQPTQAFVDITGLSSSTVQAVLKSPFKKENVLALIVEGVSTALTQRVESNYNKIIDKISEVVEATPANIGVFVPSYTVLKDLLNYGLEDRLNKKLFVEKIDATSKENDKMIKNFKKHKDLGGGVLLGVMGGRNSEGEDFPGDEMNSSIVVGVPYAKPTPSVKASIRYFEEQFPGKGREYGYIIPSMRRAVQAGGRVIRRLSDRGAIVFLDWRFTRENCLKYFPNWLREHIEIIPDKEGLLKSKIGSFFKQEVLKV</sequence>
<dbReference type="Proteomes" id="UP000186851">
    <property type="component" value="Chromosome"/>
</dbReference>
<dbReference type="GO" id="GO:0046872">
    <property type="term" value="F:metal ion binding"/>
    <property type="evidence" value="ECO:0007669"/>
    <property type="project" value="UniProtKB-KW"/>
</dbReference>
<evidence type="ECO:0000256" key="13">
    <source>
        <dbReference type="ARBA" id="ARBA00023204"/>
    </source>
</evidence>
<evidence type="ECO:0000256" key="6">
    <source>
        <dbReference type="ARBA" id="ARBA00022763"/>
    </source>
</evidence>
<evidence type="ECO:0000313" key="19">
    <source>
        <dbReference type="Proteomes" id="UP000186851"/>
    </source>
</evidence>
<dbReference type="Gene3D" id="1.10.30.20">
    <property type="entry name" value="Bacterial XPD DNA helicase, FeS cluster domain"/>
    <property type="match status" value="1"/>
</dbReference>
<evidence type="ECO:0000256" key="9">
    <source>
        <dbReference type="ARBA" id="ARBA00022840"/>
    </source>
</evidence>
<keyword evidence="5" id="KW-0547">Nucleotide-binding</keyword>
<dbReference type="Pfam" id="PF06777">
    <property type="entry name" value="HBB"/>
    <property type="match status" value="1"/>
</dbReference>
<dbReference type="KEGG" id="oyw:OdinLCB4_003865"/>
<evidence type="ECO:0000256" key="10">
    <source>
        <dbReference type="ARBA" id="ARBA00023004"/>
    </source>
</evidence>
<evidence type="ECO:0000259" key="17">
    <source>
        <dbReference type="PROSITE" id="PS51193"/>
    </source>
</evidence>
<comment type="cofactor">
    <cofactor evidence="1">
        <name>[4Fe-4S] cluster</name>
        <dbReference type="ChEBI" id="CHEBI:49883"/>
    </cofactor>
</comment>
<dbReference type="PANTHER" id="PTHR11472">
    <property type="entry name" value="DNA REPAIR DEAD HELICASE RAD3/XP-D SUBFAMILY MEMBER"/>
    <property type="match status" value="1"/>
</dbReference>
<evidence type="ECO:0000256" key="4">
    <source>
        <dbReference type="ARBA" id="ARBA00022723"/>
    </source>
</evidence>
<keyword evidence="10" id="KW-0408">Iron</keyword>
<keyword evidence="14" id="KW-0413">Isomerase</keyword>
<organism evidence="18 19">
    <name type="scientific">Odinarchaeota yellowstonii (strain LCB_4)</name>
    <dbReference type="NCBI Taxonomy" id="1841599"/>
    <lineage>
        <taxon>Archaea</taxon>
        <taxon>Promethearchaeati</taxon>
        <taxon>Candidatus Odinarchaeota</taxon>
        <taxon>Candidatus Odinarchaeia</taxon>
        <taxon>Candidatus Odinarchaeales</taxon>
        <taxon>Candidatus Odinarchaeaceae</taxon>
        <taxon>Candidatus Odinarchaeum</taxon>
    </lineage>
</organism>
<dbReference type="InterPro" id="IPR027417">
    <property type="entry name" value="P-loop_NTPase"/>
</dbReference>
<keyword evidence="8 18" id="KW-0347">Helicase</keyword>
<dbReference type="InterPro" id="IPR006555">
    <property type="entry name" value="ATP-dep_Helicase_C"/>
</dbReference>
<evidence type="ECO:0000256" key="11">
    <source>
        <dbReference type="ARBA" id="ARBA00023014"/>
    </source>
</evidence>
<comment type="catalytic activity">
    <reaction evidence="16">
        <text>ATP + H2O = ADP + phosphate + H(+)</text>
        <dbReference type="Rhea" id="RHEA:13065"/>
        <dbReference type="ChEBI" id="CHEBI:15377"/>
        <dbReference type="ChEBI" id="CHEBI:15378"/>
        <dbReference type="ChEBI" id="CHEBI:30616"/>
        <dbReference type="ChEBI" id="CHEBI:43474"/>
        <dbReference type="ChEBI" id="CHEBI:456216"/>
        <dbReference type="EC" id="5.6.2.3"/>
    </reaction>
</comment>
<evidence type="ECO:0000256" key="3">
    <source>
        <dbReference type="ARBA" id="ARBA00022485"/>
    </source>
</evidence>
<evidence type="ECO:0000256" key="16">
    <source>
        <dbReference type="ARBA" id="ARBA00048954"/>
    </source>
</evidence>
<evidence type="ECO:0000256" key="12">
    <source>
        <dbReference type="ARBA" id="ARBA00023125"/>
    </source>
</evidence>
<dbReference type="AlphaFoldDB" id="A0AAF0D3I2"/>
<dbReference type="PANTHER" id="PTHR11472:SF34">
    <property type="entry name" value="REGULATOR OF TELOMERE ELONGATION HELICASE 1"/>
    <property type="match status" value="1"/>
</dbReference>
<dbReference type="PROSITE" id="PS51193">
    <property type="entry name" value="HELICASE_ATP_BIND_2"/>
    <property type="match status" value="1"/>
</dbReference>
<dbReference type="InterPro" id="IPR006554">
    <property type="entry name" value="Helicase-like_DEXD_c2"/>
</dbReference>
<dbReference type="InterPro" id="IPR014013">
    <property type="entry name" value="Helic_SF1/SF2_ATP-bd_DinG/Rad3"/>
</dbReference>
<evidence type="ECO:0000313" key="18">
    <source>
        <dbReference type="EMBL" id="WEU41040.1"/>
    </source>
</evidence>
<keyword evidence="12" id="KW-0238">DNA-binding</keyword>
<dbReference type="GO" id="GO:0003677">
    <property type="term" value="F:DNA binding"/>
    <property type="evidence" value="ECO:0007669"/>
    <property type="project" value="UniProtKB-KW"/>
</dbReference>
<keyword evidence="7" id="KW-0378">Hydrolase</keyword>
<evidence type="ECO:0000256" key="15">
    <source>
        <dbReference type="ARBA" id="ARBA00044969"/>
    </source>
</evidence>
<feature type="domain" description="Helicase ATP-binding" evidence="17">
    <location>
        <begin position="3"/>
        <end position="264"/>
    </location>
</feature>
<keyword evidence="13" id="KW-0234">DNA repair</keyword>
<keyword evidence="3" id="KW-0004">4Fe-4S</keyword>
<dbReference type="InterPro" id="IPR010643">
    <property type="entry name" value="HBB"/>
</dbReference>
<evidence type="ECO:0000256" key="1">
    <source>
        <dbReference type="ARBA" id="ARBA00001966"/>
    </source>
</evidence>